<sequence>MQNDSDRSEIAAAASGAPLLSLIASGRAQSRAELIDRTGLSRTTVTQRLNALIAAGLVDEAPKTLPSGGRPTRVLEMNTGFGVILVADVGESILRTAVTTLEPAILAESTCTIDLRDGPLPVLERIAGQFLSLLDGIGRPRSDLLAAGLCLPAPVDFGAGRVFGPSILTGWDNFDIRSWLGDAIGAPVVVENDVNLMTLSESRRFWPEVEQLLFIKAGTGIGSGIIADGRLYRGAQGAAGDIGHIQLNSADPPLCRCGKLGCVEARAAGWALARDLRAKGFEAENARDIVALVQANQPEAIRCVREAGRVLGEVTADVVSVLNPSTIVIGGTLSGAADHLLSGVRQLVFERSLPLATRELQIVRAKSDGNGGILGAAQLAIDTILRPETIEGVIVKHARFARR</sequence>
<dbReference type="Gene3D" id="1.10.10.10">
    <property type="entry name" value="Winged helix-like DNA-binding domain superfamily/Winged helix DNA-binding domain"/>
    <property type="match status" value="1"/>
</dbReference>
<protein>
    <submittedName>
        <fullName evidence="1">NBD/HSP70 family sugar kinase</fullName>
    </submittedName>
</protein>
<dbReference type="RefSeq" id="WP_354552597.1">
    <property type="nucleotide sequence ID" value="NZ_JBEPSM010000002.1"/>
</dbReference>
<keyword evidence="2" id="KW-1185">Reference proteome</keyword>
<dbReference type="PANTHER" id="PTHR18964">
    <property type="entry name" value="ROK (REPRESSOR, ORF, KINASE) FAMILY"/>
    <property type="match status" value="1"/>
</dbReference>
<comment type="caution">
    <text evidence="1">The sequence shown here is derived from an EMBL/GenBank/DDBJ whole genome shotgun (WGS) entry which is preliminary data.</text>
</comment>
<dbReference type="GO" id="GO:0016301">
    <property type="term" value="F:kinase activity"/>
    <property type="evidence" value="ECO:0007669"/>
    <property type="project" value="UniProtKB-KW"/>
</dbReference>
<dbReference type="SUPFAM" id="SSF53067">
    <property type="entry name" value="Actin-like ATPase domain"/>
    <property type="match status" value="1"/>
</dbReference>
<dbReference type="PANTHER" id="PTHR18964:SF173">
    <property type="entry name" value="GLUCOKINASE"/>
    <property type="match status" value="1"/>
</dbReference>
<dbReference type="Pfam" id="PF13412">
    <property type="entry name" value="HTH_24"/>
    <property type="match status" value="1"/>
</dbReference>
<proteinExistence type="predicted"/>
<name>A0ABV2R237_9HYPH</name>
<dbReference type="Pfam" id="PF00480">
    <property type="entry name" value="ROK"/>
    <property type="match status" value="1"/>
</dbReference>
<reference evidence="1 2" key="1">
    <citation type="submission" date="2024-06" db="EMBL/GenBank/DDBJ databases">
        <title>Sorghum-associated microbial communities from plants grown in Nebraska, USA.</title>
        <authorList>
            <person name="Schachtman D."/>
        </authorList>
    </citation>
    <scope>NUCLEOTIDE SEQUENCE [LARGE SCALE GENOMIC DNA]</scope>
    <source>
        <strain evidence="1 2">3207</strain>
    </source>
</reference>
<dbReference type="Proteomes" id="UP001549321">
    <property type="component" value="Unassembled WGS sequence"/>
</dbReference>
<evidence type="ECO:0000313" key="2">
    <source>
        <dbReference type="Proteomes" id="UP001549321"/>
    </source>
</evidence>
<keyword evidence="1" id="KW-0808">Transferase</keyword>
<dbReference type="InterPro" id="IPR036388">
    <property type="entry name" value="WH-like_DNA-bd_sf"/>
</dbReference>
<dbReference type="EMBL" id="JBEPSM010000002">
    <property type="protein sequence ID" value="MET4635322.1"/>
    <property type="molecule type" value="Genomic_DNA"/>
</dbReference>
<dbReference type="InterPro" id="IPR000600">
    <property type="entry name" value="ROK"/>
</dbReference>
<dbReference type="InterPro" id="IPR036390">
    <property type="entry name" value="WH_DNA-bd_sf"/>
</dbReference>
<dbReference type="Gene3D" id="3.30.420.40">
    <property type="match status" value="2"/>
</dbReference>
<keyword evidence="1" id="KW-0418">Kinase</keyword>
<accession>A0ABV2R237</accession>
<dbReference type="InterPro" id="IPR043129">
    <property type="entry name" value="ATPase_NBD"/>
</dbReference>
<dbReference type="SUPFAM" id="SSF46785">
    <property type="entry name" value="Winged helix' DNA-binding domain"/>
    <property type="match status" value="1"/>
</dbReference>
<organism evidence="1 2">
    <name type="scientific">Kaistia defluvii</name>
    <dbReference type="NCBI Taxonomy" id="410841"/>
    <lineage>
        <taxon>Bacteria</taxon>
        <taxon>Pseudomonadati</taxon>
        <taxon>Pseudomonadota</taxon>
        <taxon>Alphaproteobacteria</taxon>
        <taxon>Hyphomicrobiales</taxon>
        <taxon>Kaistiaceae</taxon>
        <taxon>Kaistia</taxon>
    </lineage>
</organism>
<gene>
    <name evidence="1" type="ORF">ABIE08_003268</name>
</gene>
<evidence type="ECO:0000313" key="1">
    <source>
        <dbReference type="EMBL" id="MET4635322.1"/>
    </source>
</evidence>